<dbReference type="STRING" id="945713.IALB_2781"/>
<evidence type="ECO:0008006" key="3">
    <source>
        <dbReference type="Google" id="ProtNLM"/>
    </source>
</evidence>
<evidence type="ECO:0000313" key="2">
    <source>
        <dbReference type="Proteomes" id="UP000007394"/>
    </source>
</evidence>
<reference evidence="1 2" key="1">
    <citation type="journal article" date="2012" name="Front. Microbiol.">
        <title>Complete genome of Ignavibacterium album, a metabolically versatile, flagellated, facultative anaerobe from the phylum Chlorobi.</title>
        <authorList>
            <person name="Liu Z."/>
            <person name="Frigaard N.-U."/>
            <person name="Vogl K."/>
            <person name="Iino T."/>
            <person name="Ohkuma M."/>
            <person name="Overmann J."/>
            <person name="Bryant D.A."/>
        </authorList>
    </citation>
    <scope>NUCLEOTIDE SEQUENCE [LARGE SCALE GENOMIC DNA]</scope>
    <source>
        <strain evidence="2">DSM 19864 / JCM 16511 / NBRC 101810 / Mat9-16</strain>
    </source>
</reference>
<dbReference type="AlphaFoldDB" id="I0ANC7"/>
<dbReference type="RefSeq" id="WP_014561625.1">
    <property type="nucleotide sequence ID" value="NC_017464.1"/>
</dbReference>
<evidence type="ECO:0000313" key="1">
    <source>
        <dbReference type="EMBL" id="AFH50484.1"/>
    </source>
</evidence>
<dbReference type="KEGG" id="ial:IALB_2781"/>
<dbReference type="eggNOG" id="COG5304">
    <property type="taxonomic scope" value="Bacteria"/>
</dbReference>
<dbReference type="EMBL" id="CP003418">
    <property type="protein sequence ID" value="AFH50484.1"/>
    <property type="molecule type" value="Genomic_DNA"/>
</dbReference>
<dbReference type="HOGENOM" id="CLU_185923_0_0_10"/>
<protein>
    <recommendedName>
        <fullName evidence="3">CopG family transcriptional regulator</fullName>
    </recommendedName>
</protein>
<dbReference type="Proteomes" id="UP000007394">
    <property type="component" value="Chromosome"/>
</dbReference>
<gene>
    <name evidence="1" type="ordered locus">IALB_2781</name>
</gene>
<name>I0ANC7_IGNAJ</name>
<organism evidence="1 2">
    <name type="scientific">Ignavibacterium album (strain DSM 19864 / JCM 16511 / NBRC 101810 / Mat9-16)</name>
    <dbReference type="NCBI Taxonomy" id="945713"/>
    <lineage>
        <taxon>Bacteria</taxon>
        <taxon>Pseudomonadati</taxon>
        <taxon>Ignavibacteriota</taxon>
        <taxon>Ignavibacteria</taxon>
        <taxon>Ignavibacteriales</taxon>
        <taxon>Ignavibacteriaceae</taxon>
        <taxon>Ignavibacterium</taxon>
    </lineage>
</organism>
<dbReference type="OrthoDB" id="332164at2"/>
<keyword evidence="2" id="KW-1185">Reference proteome</keyword>
<sequence length="78" mass="9312">MKKKIKYEDEKIGKIEILEDFLPKPEELVFKEETVTVKLKLSRSSVEFFKRIADKHGSNYQQIIKTLLDKYSSQYNKQ</sequence>
<proteinExistence type="predicted"/>
<accession>I0ANC7</accession>